<name>A0ABS8WG55_9GAMM</name>
<feature type="transmembrane region" description="Helical" evidence="4">
    <location>
        <begin position="46"/>
        <end position="67"/>
    </location>
</feature>
<accession>A0ABS8WG55</accession>
<comment type="caution">
    <text evidence="5">The sequence shown here is derived from an EMBL/GenBank/DDBJ whole genome shotgun (WGS) entry which is preliminary data.</text>
</comment>
<keyword evidence="2 4" id="KW-1133">Transmembrane helix</keyword>
<protein>
    <submittedName>
        <fullName evidence="5">MFS transporter</fullName>
    </submittedName>
</protein>
<dbReference type="SUPFAM" id="SSF103473">
    <property type="entry name" value="MFS general substrate transporter"/>
    <property type="match status" value="1"/>
</dbReference>
<evidence type="ECO:0000256" key="3">
    <source>
        <dbReference type="ARBA" id="ARBA00023136"/>
    </source>
</evidence>
<dbReference type="InterPro" id="IPR036259">
    <property type="entry name" value="MFS_trans_sf"/>
</dbReference>
<dbReference type="InterPro" id="IPR011701">
    <property type="entry name" value="MFS"/>
</dbReference>
<keyword evidence="3 4" id="KW-0472">Membrane</keyword>
<evidence type="ECO:0000313" key="5">
    <source>
        <dbReference type="EMBL" id="MCE2596688.1"/>
    </source>
</evidence>
<dbReference type="Pfam" id="PF07690">
    <property type="entry name" value="MFS_1"/>
    <property type="match status" value="1"/>
</dbReference>
<dbReference type="Proteomes" id="UP001201273">
    <property type="component" value="Unassembled WGS sequence"/>
</dbReference>
<reference evidence="5 6" key="1">
    <citation type="journal article" date="2022" name="Environ. Microbiol. Rep.">
        <title>Eco-phylogenetic analyses reveal divergent evolution of vitamin B12 metabolism in the marine bacterial family 'Psychromonadaceae'.</title>
        <authorList>
            <person name="Jin X."/>
            <person name="Yang Y."/>
            <person name="Cao H."/>
            <person name="Gao B."/>
            <person name="Zhao Z."/>
        </authorList>
    </citation>
    <scope>NUCLEOTIDE SEQUENCE [LARGE SCALE GENOMIC DNA]</scope>
    <source>
        <strain evidence="5 6">MKS20</strain>
    </source>
</reference>
<dbReference type="EMBL" id="JAIMJA010000023">
    <property type="protein sequence ID" value="MCE2596688.1"/>
    <property type="molecule type" value="Genomic_DNA"/>
</dbReference>
<feature type="transmembrane region" description="Helical" evidence="4">
    <location>
        <begin position="213"/>
        <end position="239"/>
    </location>
</feature>
<feature type="transmembrane region" description="Helical" evidence="4">
    <location>
        <begin position="79"/>
        <end position="99"/>
    </location>
</feature>
<organism evidence="5 6">
    <name type="scientific">Motilimonas cestriensis</name>
    <dbReference type="NCBI Taxonomy" id="2742685"/>
    <lineage>
        <taxon>Bacteria</taxon>
        <taxon>Pseudomonadati</taxon>
        <taxon>Pseudomonadota</taxon>
        <taxon>Gammaproteobacteria</taxon>
        <taxon>Alteromonadales</taxon>
        <taxon>Alteromonadales genera incertae sedis</taxon>
        <taxon>Motilimonas</taxon>
    </lineage>
</organism>
<keyword evidence="6" id="KW-1185">Reference proteome</keyword>
<dbReference type="PANTHER" id="PTHR23542">
    <property type="match status" value="1"/>
</dbReference>
<feature type="transmembrane region" description="Helical" evidence="4">
    <location>
        <begin position="245"/>
        <end position="266"/>
    </location>
</feature>
<proteinExistence type="predicted"/>
<keyword evidence="1 4" id="KW-0812">Transmembrane</keyword>
<feature type="transmembrane region" description="Helical" evidence="4">
    <location>
        <begin position="105"/>
        <end position="126"/>
    </location>
</feature>
<evidence type="ECO:0000256" key="1">
    <source>
        <dbReference type="ARBA" id="ARBA00022692"/>
    </source>
</evidence>
<gene>
    <name evidence="5" type="ORF">K6Y31_18015</name>
</gene>
<feature type="transmembrane region" description="Helical" evidence="4">
    <location>
        <begin position="20"/>
        <end position="40"/>
    </location>
</feature>
<feature type="transmembrane region" description="Helical" evidence="4">
    <location>
        <begin position="174"/>
        <end position="192"/>
    </location>
</feature>
<evidence type="ECO:0000313" key="6">
    <source>
        <dbReference type="Proteomes" id="UP001201273"/>
    </source>
</evidence>
<dbReference type="PANTHER" id="PTHR23542:SF1">
    <property type="entry name" value="MAJOR FACILITATOR SUPERFAMILY (MFS) PROFILE DOMAIN-CONTAINING PROTEIN"/>
    <property type="match status" value="1"/>
</dbReference>
<evidence type="ECO:0000256" key="2">
    <source>
        <dbReference type="ARBA" id="ARBA00022989"/>
    </source>
</evidence>
<sequence>MHNPYSMIFKMKGTKAFSSAGFIARMPLSMMAIGLITMMSQLYDSYWVAGSIAAVFTFTMAFSAPQLSRLIDKYGQRAVVLPATMLSVVATLILLWLSYVQAPIWSLYIAAIIAGIMPSIPALVRARWSYVQQDPDLLNSAYSFESVLDEIAFVVGPPLSIALSTLVFPQAGPLLAIVLFLLGSLWLVSQSATEPKVVPSENTVMSSALRNPLVQLLTICLLALGVIVGAVDVLSVAFANQHGSPLAASIVLSMYALGSCISGFGFGALKWKVPMVDLLVRFAFFTLLTSFALLGASQVFGLALVMFVAGLAFAPTMIIAMGLVEKNVVKQQLTEGLTWLITGLGMGIAIGAAVTGWVVDNFTVSHGFWIAIAAAGCVVLISVVLYKRFKKNIKSERTSFVM</sequence>
<feature type="transmembrane region" description="Helical" evidence="4">
    <location>
        <begin position="147"/>
        <end position="168"/>
    </location>
</feature>
<feature type="transmembrane region" description="Helical" evidence="4">
    <location>
        <begin position="302"/>
        <end position="324"/>
    </location>
</feature>
<evidence type="ECO:0000256" key="4">
    <source>
        <dbReference type="SAM" id="Phobius"/>
    </source>
</evidence>
<dbReference type="RefSeq" id="WP_233054316.1">
    <property type="nucleotide sequence ID" value="NZ_JAIMJA010000023.1"/>
</dbReference>
<feature type="transmembrane region" description="Helical" evidence="4">
    <location>
        <begin position="365"/>
        <end position="386"/>
    </location>
</feature>
<dbReference type="Gene3D" id="1.20.1250.20">
    <property type="entry name" value="MFS general substrate transporter like domains"/>
    <property type="match status" value="2"/>
</dbReference>
<feature type="transmembrane region" description="Helical" evidence="4">
    <location>
        <begin position="336"/>
        <end position="359"/>
    </location>
</feature>
<feature type="transmembrane region" description="Helical" evidence="4">
    <location>
        <begin position="278"/>
        <end position="296"/>
    </location>
</feature>